<evidence type="ECO:0000259" key="2">
    <source>
        <dbReference type="Pfam" id="PF00304"/>
    </source>
</evidence>
<organism evidence="3 4">
    <name type="scientific">Meloidogyne hapla</name>
    <name type="common">Root-knot nematode worm</name>
    <dbReference type="NCBI Taxonomy" id="6305"/>
    <lineage>
        <taxon>Eukaryota</taxon>
        <taxon>Metazoa</taxon>
        <taxon>Ecdysozoa</taxon>
        <taxon>Nematoda</taxon>
        <taxon>Chromadorea</taxon>
        <taxon>Rhabditida</taxon>
        <taxon>Tylenchina</taxon>
        <taxon>Tylenchomorpha</taxon>
        <taxon>Tylenchoidea</taxon>
        <taxon>Meloidogynidae</taxon>
        <taxon>Meloidogyninae</taxon>
        <taxon>Meloidogyne</taxon>
    </lineage>
</organism>
<dbReference type="Pfam" id="PF00304">
    <property type="entry name" value="Gamma-thionin"/>
    <property type="match status" value="1"/>
</dbReference>
<dbReference type="AlphaFoldDB" id="A0A1I8C2Q5"/>
<dbReference type="GO" id="GO:0006952">
    <property type="term" value="P:defense response"/>
    <property type="evidence" value="ECO:0007669"/>
    <property type="project" value="InterPro"/>
</dbReference>
<reference evidence="4" key="1">
    <citation type="submission" date="2016-11" db="UniProtKB">
        <authorList>
            <consortium name="WormBaseParasite"/>
        </authorList>
    </citation>
    <scope>IDENTIFICATION</scope>
</reference>
<proteinExistence type="evidence at protein level"/>
<dbReference type="WBParaSite" id="MhA1_Contig998.frz3.gene6">
    <property type="protein sequence ID" value="MhA1_Contig998.frz3.gene6"/>
    <property type="gene ID" value="MhA1_Contig998.frz3.gene6"/>
</dbReference>
<dbReference type="Gene3D" id="3.30.30.10">
    <property type="entry name" value="Knottin, scorpion toxin-like"/>
    <property type="match status" value="1"/>
</dbReference>
<dbReference type="InterPro" id="IPR036574">
    <property type="entry name" value="Scorpion_toxin-like_sf"/>
</dbReference>
<feature type="disulfide bond" evidence="5">
    <location>
        <begin position="74"/>
        <end position="96"/>
    </location>
</feature>
<dbReference type="SMR" id="A0A1I8C2Q5"/>
<dbReference type="CDD" id="cd00107">
    <property type="entry name" value="Knot1"/>
    <property type="match status" value="1"/>
</dbReference>
<dbReference type="Proteomes" id="UP000095281">
    <property type="component" value="Unplaced"/>
</dbReference>
<dbReference type="PDB" id="8GXT">
    <property type="method" value="NMR"/>
    <property type="chains" value="A=47-100"/>
</dbReference>
<dbReference type="InterPro" id="IPR003614">
    <property type="entry name" value="Knottins"/>
</dbReference>
<protein>
    <submittedName>
        <fullName evidence="4">Knot1 domain-containing protein</fullName>
    </submittedName>
</protein>
<reference evidence="5" key="2">
    <citation type="submission" date="2022-09" db="PDB data bank">
        <title>Antibacterial peptide, mehamycin.</title>
        <authorList>
            <person name="Ohki S."/>
            <person name="Isozumi N."/>
        </authorList>
    </citation>
    <scope>STRUCTURE BY NMR OF 47-100</scope>
    <scope>DISULFIDE BONDS</scope>
</reference>
<keyword evidence="5" id="KW-0002">3D-structure</keyword>
<feature type="domain" description="Knottins-like" evidence="2">
    <location>
        <begin position="72"/>
        <end position="100"/>
    </location>
</feature>
<name>A0A1I8C2Q5_MELHA</name>
<evidence type="ECO:0000313" key="4">
    <source>
        <dbReference type="WBParaSite" id="MhA1_Contig998.frz3.gene6"/>
    </source>
</evidence>
<feature type="disulfide bond" evidence="5">
    <location>
        <begin position="78"/>
        <end position="98"/>
    </location>
</feature>
<evidence type="ECO:0000313" key="3">
    <source>
        <dbReference type="Proteomes" id="UP000095281"/>
    </source>
</evidence>
<evidence type="ECO:0000256" key="1">
    <source>
        <dbReference type="ARBA" id="ARBA00023157"/>
    </source>
</evidence>
<feature type="disulfide bond" evidence="5">
    <location>
        <begin position="57"/>
        <end position="62"/>
    </location>
</feature>
<accession>A0A1I8C2Q5</accession>
<evidence type="ECO:0007829" key="5">
    <source>
        <dbReference type="PDB" id="8GXT"/>
    </source>
</evidence>
<sequence>MASKFGKFGGHITAKSKKPKFVKNPNRMSLVSTVLRMPTQDLFCKIKGPCYFGIIPCFVRGCKPKLFDAHRKLCIKLCKQEGFKSGHCSNFFKFQCWCTR</sequence>
<dbReference type="SUPFAM" id="SSF57095">
    <property type="entry name" value="Scorpion toxin-like"/>
    <property type="match status" value="1"/>
</dbReference>
<feature type="disulfide bond" evidence="5">
    <location>
        <begin position="50"/>
        <end position="88"/>
    </location>
</feature>
<keyword evidence="1" id="KW-1015">Disulfide bond</keyword>
<keyword evidence="3" id="KW-1185">Reference proteome</keyword>